<evidence type="ECO:0000313" key="3">
    <source>
        <dbReference type="Proteomes" id="UP001438707"/>
    </source>
</evidence>
<reference evidence="2 3" key="1">
    <citation type="journal article" date="2024" name="Nat. Commun.">
        <title>Phylogenomics reveals the evolutionary origins of lichenization in chlorophyte algae.</title>
        <authorList>
            <person name="Puginier C."/>
            <person name="Libourel C."/>
            <person name="Otte J."/>
            <person name="Skaloud P."/>
            <person name="Haon M."/>
            <person name="Grisel S."/>
            <person name="Petersen M."/>
            <person name="Berrin J.G."/>
            <person name="Delaux P.M."/>
            <person name="Dal Grande F."/>
            <person name="Keller J."/>
        </authorList>
    </citation>
    <scope>NUCLEOTIDE SEQUENCE [LARGE SCALE GENOMIC DNA]</scope>
    <source>
        <strain evidence="2 3">SAG 2145</strain>
    </source>
</reference>
<dbReference type="AlphaFoldDB" id="A0AAW1RBW4"/>
<feature type="compositionally biased region" description="Low complexity" evidence="1">
    <location>
        <begin position="60"/>
        <end position="69"/>
    </location>
</feature>
<proteinExistence type="predicted"/>
<protein>
    <submittedName>
        <fullName evidence="2">Uncharacterized protein</fullName>
    </submittedName>
</protein>
<feature type="compositionally biased region" description="Polar residues" evidence="1">
    <location>
        <begin position="14"/>
        <end position="30"/>
    </location>
</feature>
<organism evidence="2 3">
    <name type="scientific">Apatococcus lobatus</name>
    <dbReference type="NCBI Taxonomy" id="904363"/>
    <lineage>
        <taxon>Eukaryota</taxon>
        <taxon>Viridiplantae</taxon>
        <taxon>Chlorophyta</taxon>
        <taxon>core chlorophytes</taxon>
        <taxon>Trebouxiophyceae</taxon>
        <taxon>Chlorellales</taxon>
        <taxon>Chlorellaceae</taxon>
        <taxon>Apatococcus</taxon>
    </lineage>
</organism>
<name>A0AAW1RBW4_9CHLO</name>
<sequence>MAGGYKDGDAPQDAVSTQGNAANPPTSNTGGDPVASSGHALPYESRNHEESVQDTMNERAAAAPQAKPFDASKAEGDSELGKKMDQQHAAAESKGPGQDSLKQAAEAQKEKIFSSHTDAASNRAS</sequence>
<dbReference type="EMBL" id="JALJOS010000015">
    <property type="protein sequence ID" value="KAK9830702.1"/>
    <property type="molecule type" value="Genomic_DNA"/>
</dbReference>
<keyword evidence="3" id="KW-1185">Reference proteome</keyword>
<comment type="caution">
    <text evidence="2">The sequence shown here is derived from an EMBL/GenBank/DDBJ whole genome shotgun (WGS) entry which is preliminary data.</text>
</comment>
<accession>A0AAW1RBW4</accession>
<dbReference type="Proteomes" id="UP001438707">
    <property type="component" value="Unassembled WGS sequence"/>
</dbReference>
<gene>
    <name evidence="2" type="ORF">WJX74_003245</name>
</gene>
<feature type="compositionally biased region" description="Basic and acidic residues" evidence="1">
    <location>
        <begin position="70"/>
        <end position="86"/>
    </location>
</feature>
<feature type="region of interest" description="Disordered" evidence="1">
    <location>
        <begin position="1"/>
        <end position="125"/>
    </location>
</feature>
<evidence type="ECO:0000256" key="1">
    <source>
        <dbReference type="SAM" id="MobiDB-lite"/>
    </source>
</evidence>
<feature type="compositionally biased region" description="Polar residues" evidence="1">
    <location>
        <begin position="114"/>
        <end position="125"/>
    </location>
</feature>
<evidence type="ECO:0000313" key="2">
    <source>
        <dbReference type="EMBL" id="KAK9830702.1"/>
    </source>
</evidence>